<organism evidence="1 2">
    <name type="scientific">Thalictrum thalictroides</name>
    <name type="common">Rue-anemone</name>
    <name type="synonym">Anemone thalictroides</name>
    <dbReference type="NCBI Taxonomy" id="46969"/>
    <lineage>
        <taxon>Eukaryota</taxon>
        <taxon>Viridiplantae</taxon>
        <taxon>Streptophyta</taxon>
        <taxon>Embryophyta</taxon>
        <taxon>Tracheophyta</taxon>
        <taxon>Spermatophyta</taxon>
        <taxon>Magnoliopsida</taxon>
        <taxon>Ranunculales</taxon>
        <taxon>Ranunculaceae</taxon>
        <taxon>Thalictroideae</taxon>
        <taxon>Thalictrum</taxon>
    </lineage>
</organism>
<dbReference type="AlphaFoldDB" id="A0A7J6VBF5"/>
<dbReference type="Proteomes" id="UP000554482">
    <property type="component" value="Unassembled WGS sequence"/>
</dbReference>
<evidence type="ECO:0000313" key="2">
    <source>
        <dbReference type="Proteomes" id="UP000554482"/>
    </source>
</evidence>
<comment type="caution">
    <text evidence="1">The sequence shown here is derived from an EMBL/GenBank/DDBJ whole genome shotgun (WGS) entry which is preliminary data.</text>
</comment>
<accession>A0A7J6VBF5</accession>
<proteinExistence type="predicted"/>
<gene>
    <name evidence="1" type="ORF">FRX31_028420</name>
</gene>
<protein>
    <submittedName>
        <fullName evidence="1">Uncharacterized protein</fullName>
    </submittedName>
</protein>
<name>A0A7J6VBF5_THATH</name>
<keyword evidence="2" id="KW-1185">Reference proteome</keyword>
<dbReference type="EMBL" id="JABWDY010035441">
    <property type="protein sequence ID" value="KAF5181991.1"/>
    <property type="molecule type" value="Genomic_DNA"/>
</dbReference>
<sequence length="68" mass="7634">MKWDLRTTHKYTDPKTDVILGKEAIKRSMVSCGGATTNSSETMTKINAIIASMLIQYRTTDMVLVCYT</sequence>
<reference evidence="1 2" key="1">
    <citation type="submission" date="2020-06" db="EMBL/GenBank/DDBJ databases">
        <title>Transcriptomic and genomic resources for Thalictrum thalictroides and T. hernandezii: Facilitating candidate gene discovery in an emerging model plant lineage.</title>
        <authorList>
            <person name="Arias T."/>
            <person name="Riano-Pachon D.M."/>
            <person name="Di Stilio V.S."/>
        </authorList>
    </citation>
    <scope>NUCLEOTIDE SEQUENCE [LARGE SCALE GENOMIC DNA]</scope>
    <source>
        <strain evidence="2">cv. WT478/WT964</strain>
        <tissue evidence="1">Leaves</tissue>
    </source>
</reference>
<evidence type="ECO:0000313" key="1">
    <source>
        <dbReference type="EMBL" id="KAF5181991.1"/>
    </source>
</evidence>